<reference evidence="2 3" key="1">
    <citation type="submission" date="2020-05" db="EMBL/GenBank/DDBJ databases">
        <title>Paenibacillus glebae, sp. nov., Paenibacillus humi sp. nov., Paenibacillus pedi sp. nov., Paenibacillus terrestris sp. nov. and Paenibacillus terricola sp. nov., isolated from a forest top soil sample.</title>
        <authorList>
            <person name="Qi S."/>
            <person name="Carlier A."/>
            <person name="Cnockaert M."/>
            <person name="Vandamme P."/>
        </authorList>
    </citation>
    <scope>NUCLEOTIDE SEQUENCE [LARGE SCALE GENOMIC DNA]</scope>
    <source>
        <strain evidence="2 3">LMG 29502</strain>
    </source>
</reference>
<evidence type="ECO:0000256" key="1">
    <source>
        <dbReference type="SAM" id="Phobius"/>
    </source>
</evidence>
<proteinExistence type="predicted"/>
<comment type="caution">
    <text evidence="2">The sequence shown here is derived from an EMBL/GenBank/DDBJ whole genome shotgun (WGS) entry which is preliminary data.</text>
</comment>
<dbReference type="RefSeq" id="WP_173141172.1">
    <property type="nucleotide sequence ID" value="NZ_JABMKX010000032.1"/>
</dbReference>
<keyword evidence="1" id="KW-1133">Transmembrane helix</keyword>
<dbReference type="EMBL" id="JABMKX010000032">
    <property type="protein sequence ID" value="NQX49801.1"/>
    <property type="molecule type" value="Genomic_DNA"/>
</dbReference>
<evidence type="ECO:0000313" key="2">
    <source>
        <dbReference type="EMBL" id="NQX49801.1"/>
    </source>
</evidence>
<feature type="transmembrane region" description="Helical" evidence="1">
    <location>
        <begin position="6"/>
        <end position="23"/>
    </location>
</feature>
<dbReference type="Proteomes" id="UP000711047">
    <property type="component" value="Unassembled WGS sequence"/>
</dbReference>
<keyword evidence="1" id="KW-0812">Transmembrane</keyword>
<keyword evidence="1" id="KW-0472">Membrane</keyword>
<keyword evidence="3" id="KW-1185">Reference proteome</keyword>
<evidence type="ECO:0000313" key="3">
    <source>
        <dbReference type="Proteomes" id="UP000711047"/>
    </source>
</evidence>
<organism evidence="2 3">
    <name type="scientific">Paenibacillus tritici</name>
    <dbReference type="NCBI Taxonomy" id="1873425"/>
    <lineage>
        <taxon>Bacteria</taxon>
        <taxon>Bacillati</taxon>
        <taxon>Bacillota</taxon>
        <taxon>Bacilli</taxon>
        <taxon>Bacillales</taxon>
        <taxon>Paenibacillaceae</taxon>
        <taxon>Paenibacillus</taxon>
    </lineage>
</organism>
<name>A0ABX2E0J6_9BACL</name>
<accession>A0ABX2E0J6</accession>
<sequence length="160" mass="18839">MKKENWILVILVVSLFGNAALFMDRIRVNRNEDLKYELLNAYIQRDLVQLEETIQYQQDNQWENETLVTQKLDDTIDSIILHSGMETDRDKEDILMKLYDYMNEYKVSDGTFDVSLNDKQRADYIQLSQKLRSNGWNSSVGYDKSWDSFASKVNEFVGES</sequence>
<gene>
    <name evidence="2" type="ORF">HQN87_31360</name>
</gene>
<protein>
    <submittedName>
        <fullName evidence="2">Uncharacterized protein</fullName>
    </submittedName>
</protein>